<feature type="compositionally biased region" description="Low complexity" evidence="1">
    <location>
        <begin position="132"/>
        <end position="143"/>
    </location>
</feature>
<feature type="region of interest" description="Disordered" evidence="1">
    <location>
        <begin position="201"/>
        <end position="254"/>
    </location>
</feature>
<reference evidence="2 3" key="1">
    <citation type="submission" date="2019-03" db="EMBL/GenBank/DDBJ databases">
        <title>Rhodosporidium diobovatum UCD-FST 08-225 genome sequencing, assembly, and annotation.</title>
        <authorList>
            <person name="Fakankun I.U."/>
            <person name="Fristensky B."/>
            <person name="Levin D.B."/>
        </authorList>
    </citation>
    <scope>NUCLEOTIDE SEQUENCE [LARGE SCALE GENOMIC DNA]</scope>
    <source>
        <strain evidence="2 3">UCD-FST 08-225</strain>
    </source>
</reference>
<sequence length="865" mass="88527">MTHYDAFPFDPQAWPFPGQASPPLQAAHPGDSLEPSSSVFGVGAPSATSPWSLDAAVPAWPGTGSTGNGGSQPAGQPASSSSFLSPLPLPNLSLGPPPPAPAQDPVVPKPDPDASHDHDGSNAALRALMGQSPLLGPGSPPSSAEGQELGRSGDGGGAADGRSGETGGDAQGDDHNGAPSSFADMPAATYAHLLQQARFFGPASNHSSPAALESAGTSASLAPASTYISAPPSGASTPAPPGSAGGSADQGGLSGSLAAAAAQYGLPLSLHPQHHSHHFGSPGPQKQQQQEQQQQHHFAPPLSLHLNQPSSAPSPGLAFAPPPSFAPAPAHSHAHAAQQAHTHAHGHSGVGHDRPISDTEESDADGSSESGASSGSESDDDDAPVPYAAHAHLQGVVQDHFTPATSAHHSDHEKAPSPPGGGPLLYGIAPPHAGGTPGGSSSFYPGGGMTGAGEAYDPGAPYIPFLRPSSLSSASSRSLSAGTRAPASHPHYASDPSGALAALGGHHPHAAQGVTYRDDEPPELPYASDDSADGDFGRRKGVPQQYHPAVAAERGRGRTRTRKPSAAALAAAQAGQAVAGLGALGLQTQAGMLGFAAPRPPPAQGQQRSASAASASSSAAAGPSGSGSGRKRHSPGADAVPSAVSGPGASIDPLTGYPRRQTEIPAVEDDPSIRPYGCNWCRLERGAGSAAKGKARAEGNGEEHDDDEETSWRTIRELREHAQRAHKERTAKAKQDDDEAVMMEMPFCCALDPCGKTFKSLAGLRFHFQNASANGHFFVQLERDAATGEERATKKFKQEVKPSGRELKCPVGRCPKRFKQSAGLAYHLSHTPNHPITEAMLATFEPTLQSKTRWWFGRLNKAFDK</sequence>
<feature type="compositionally biased region" description="Gly residues" evidence="1">
    <location>
        <begin position="152"/>
        <end position="170"/>
    </location>
</feature>
<feature type="region of interest" description="Disordered" evidence="1">
    <location>
        <begin position="1"/>
        <end position="183"/>
    </location>
</feature>
<feature type="compositionally biased region" description="Gly residues" evidence="1">
    <location>
        <begin position="243"/>
        <end position="254"/>
    </location>
</feature>
<dbReference type="EMBL" id="SOZI01000164">
    <property type="protein sequence ID" value="TNY17966.1"/>
    <property type="molecule type" value="Genomic_DNA"/>
</dbReference>
<feature type="region of interest" description="Disordered" evidence="1">
    <location>
        <begin position="470"/>
        <end position="568"/>
    </location>
</feature>
<organism evidence="2 3">
    <name type="scientific">Rhodotorula diobovata</name>
    <dbReference type="NCBI Taxonomy" id="5288"/>
    <lineage>
        <taxon>Eukaryota</taxon>
        <taxon>Fungi</taxon>
        <taxon>Dikarya</taxon>
        <taxon>Basidiomycota</taxon>
        <taxon>Pucciniomycotina</taxon>
        <taxon>Microbotryomycetes</taxon>
        <taxon>Sporidiobolales</taxon>
        <taxon>Sporidiobolaceae</taxon>
        <taxon>Rhodotorula</taxon>
    </lineage>
</organism>
<feature type="region of interest" description="Disordered" evidence="1">
    <location>
        <begin position="595"/>
        <end position="670"/>
    </location>
</feature>
<comment type="caution">
    <text evidence="2">The sequence shown here is derived from an EMBL/GenBank/DDBJ whole genome shotgun (WGS) entry which is preliminary data.</text>
</comment>
<feature type="region of interest" description="Disordered" evidence="1">
    <location>
        <begin position="690"/>
        <end position="711"/>
    </location>
</feature>
<evidence type="ECO:0000256" key="1">
    <source>
        <dbReference type="SAM" id="MobiDB-lite"/>
    </source>
</evidence>
<dbReference type="Gene3D" id="3.30.160.60">
    <property type="entry name" value="Classic Zinc Finger"/>
    <property type="match status" value="1"/>
</dbReference>
<feature type="compositionally biased region" description="Low complexity" evidence="1">
    <location>
        <begin position="367"/>
        <end position="376"/>
    </location>
</feature>
<dbReference type="OrthoDB" id="2529404at2759"/>
<evidence type="ECO:0000313" key="3">
    <source>
        <dbReference type="Proteomes" id="UP000311382"/>
    </source>
</evidence>
<feature type="compositionally biased region" description="Low complexity" evidence="1">
    <location>
        <begin position="604"/>
        <end position="623"/>
    </location>
</feature>
<feature type="compositionally biased region" description="Low complexity" evidence="1">
    <location>
        <begin position="309"/>
        <end position="319"/>
    </location>
</feature>
<protein>
    <recommendedName>
        <fullName evidence="4">Proteophosphoglycan ppg4</fullName>
    </recommendedName>
</protein>
<evidence type="ECO:0000313" key="2">
    <source>
        <dbReference type="EMBL" id="TNY17966.1"/>
    </source>
</evidence>
<name>A0A5C5FNZ8_9BASI</name>
<feature type="compositionally biased region" description="Basic and acidic residues" evidence="1">
    <location>
        <begin position="110"/>
        <end position="120"/>
    </location>
</feature>
<feature type="compositionally biased region" description="Low complexity" evidence="1">
    <location>
        <begin position="327"/>
        <end position="341"/>
    </location>
</feature>
<dbReference type="Proteomes" id="UP000311382">
    <property type="component" value="Unassembled WGS sequence"/>
</dbReference>
<feature type="compositionally biased region" description="Low complexity" evidence="1">
    <location>
        <begin position="470"/>
        <end position="481"/>
    </location>
</feature>
<feature type="compositionally biased region" description="Low complexity" evidence="1">
    <location>
        <begin position="73"/>
        <end position="94"/>
    </location>
</feature>
<dbReference type="AlphaFoldDB" id="A0A5C5FNZ8"/>
<keyword evidence="3" id="KW-1185">Reference proteome</keyword>
<feature type="region of interest" description="Disordered" evidence="1">
    <location>
        <begin position="404"/>
        <end position="446"/>
    </location>
</feature>
<feature type="compositionally biased region" description="Low complexity" evidence="1">
    <location>
        <begin position="279"/>
        <end position="295"/>
    </location>
</feature>
<proteinExistence type="predicted"/>
<dbReference type="STRING" id="5288.A0A5C5FNZ8"/>
<accession>A0A5C5FNZ8</accession>
<evidence type="ECO:0008006" key="4">
    <source>
        <dbReference type="Google" id="ProtNLM"/>
    </source>
</evidence>
<feature type="region of interest" description="Disordered" evidence="1">
    <location>
        <begin position="270"/>
        <end position="385"/>
    </location>
</feature>
<gene>
    <name evidence="2" type="ORF">DMC30DRAFT_81942</name>
</gene>